<evidence type="ECO:0000256" key="1">
    <source>
        <dbReference type="SAM" id="Phobius"/>
    </source>
</evidence>
<comment type="caution">
    <text evidence="2">The sequence shown here is derived from an EMBL/GenBank/DDBJ whole genome shotgun (WGS) entry which is preliminary data.</text>
</comment>
<evidence type="ECO:0000313" key="2">
    <source>
        <dbReference type="EMBL" id="KNF02802.1"/>
    </source>
</evidence>
<feature type="transmembrane region" description="Helical" evidence="1">
    <location>
        <begin position="411"/>
        <end position="432"/>
    </location>
</feature>
<dbReference type="AlphaFoldDB" id="A0A0L0VUB5"/>
<keyword evidence="3" id="KW-1185">Reference proteome</keyword>
<dbReference type="PANTHER" id="PTHR33050">
    <property type="entry name" value="REVERSE TRANSCRIPTASE DOMAIN-CONTAINING PROTEIN"/>
    <property type="match status" value="1"/>
</dbReference>
<reference evidence="3" key="1">
    <citation type="submission" date="2014-03" db="EMBL/GenBank/DDBJ databases">
        <title>The Genome Sequence of Puccinia striiformis f. sp. tritici PST-78.</title>
        <authorList>
            <consortium name="The Broad Institute Genome Sequencing Platform"/>
            <person name="Cuomo C."/>
            <person name="Hulbert S."/>
            <person name="Chen X."/>
            <person name="Walker B."/>
            <person name="Young S.K."/>
            <person name="Zeng Q."/>
            <person name="Gargeya S."/>
            <person name="Fitzgerald M."/>
            <person name="Haas B."/>
            <person name="Abouelleil A."/>
            <person name="Alvarado L."/>
            <person name="Arachchi H.M."/>
            <person name="Berlin A.M."/>
            <person name="Chapman S.B."/>
            <person name="Goldberg J."/>
            <person name="Griggs A."/>
            <person name="Gujja S."/>
            <person name="Hansen M."/>
            <person name="Howarth C."/>
            <person name="Imamovic A."/>
            <person name="Larimer J."/>
            <person name="McCowan C."/>
            <person name="Montmayeur A."/>
            <person name="Murphy C."/>
            <person name="Neiman D."/>
            <person name="Pearson M."/>
            <person name="Priest M."/>
            <person name="Roberts A."/>
            <person name="Saif S."/>
            <person name="Shea T."/>
            <person name="Sisk P."/>
            <person name="Sykes S."/>
            <person name="Wortman J."/>
            <person name="Nusbaum C."/>
            <person name="Birren B."/>
        </authorList>
    </citation>
    <scope>NUCLEOTIDE SEQUENCE [LARGE SCALE GENOMIC DNA]</scope>
    <source>
        <strain evidence="3">race PST-78</strain>
    </source>
</reference>
<keyword evidence="1" id="KW-0472">Membrane</keyword>
<dbReference type="STRING" id="1165861.A0A0L0VUB5"/>
<protein>
    <submittedName>
        <fullName evidence="2">Uncharacterized protein</fullName>
    </submittedName>
</protein>
<keyword evidence="1" id="KW-0812">Transmembrane</keyword>
<name>A0A0L0VUB5_9BASI</name>
<keyword evidence="1" id="KW-1133">Transmembrane helix</keyword>
<proteinExistence type="predicted"/>
<gene>
    <name evidence="2" type="ORF">PSTG_04087</name>
</gene>
<accession>A0A0L0VUB5</accession>
<dbReference type="PANTHER" id="PTHR33050:SF7">
    <property type="entry name" value="RIBONUCLEASE H"/>
    <property type="match status" value="1"/>
</dbReference>
<dbReference type="OrthoDB" id="2506773at2759"/>
<dbReference type="Proteomes" id="UP000054564">
    <property type="component" value="Unassembled WGS sequence"/>
</dbReference>
<organism evidence="2 3">
    <name type="scientific">Puccinia striiformis f. sp. tritici PST-78</name>
    <dbReference type="NCBI Taxonomy" id="1165861"/>
    <lineage>
        <taxon>Eukaryota</taxon>
        <taxon>Fungi</taxon>
        <taxon>Dikarya</taxon>
        <taxon>Basidiomycota</taxon>
        <taxon>Pucciniomycotina</taxon>
        <taxon>Pucciniomycetes</taxon>
        <taxon>Pucciniales</taxon>
        <taxon>Pucciniaceae</taxon>
        <taxon>Puccinia</taxon>
    </lineage>
</organism>
<dbReference type="InterPro" id="IPR052055">
    <property type="entry name" value="Hepadnavirus_pol/RT"/>
</dbReference>
<sequence>MNIGNWKRTLEKHGLSPEFPDVLDGVNGGFDQGIPEYKILGLPFVCLDNLKSSGIARDKKELLIKKELEAGRMANILGPSVNLIINPEKFETMWDDFKTVSKLFAEDRRDFKLALFDWEKAYRQIPTRIEQWKYLLVKDFDGNFLVDTRITFGGVTGCRCFKKPADAWKLIIKEEFNLGNIFRWVDDNLFVKLKSIKVSMTEVAGIMDGEEGKKAYTVGHIIGFKDLEGNIREFPAYEDHWLGTSCRYWMGTDLMNKQYLSSIRDFTFNRVDLCTLTELDFYVLNGWQPSAVKGYKLAVQKFLQHKQLTNVIFKLLASVLDICNFCSWCGRGGTREEESKVSSGTLKKYIIGLNVWHDFFNRHGQKVTLMLKSSAKEDVKRPKKLLNSAVMLKHLLKLVDIILKGNKEDAAIFYMAIMAFWGMAPLGEFMYIQERGLITLGPVANNVSVSQGLQSASIVLQGAKTAKPGELQYIRLAAMKHTLFPVLAVRQRIKSFSIGTDSLFGVGTPVGRKNLTKYM</sequence>
<dbReference type="EMBL" id="AJIL01000021">
    <property type="protein sequence ID" value="KNF02802.1"/>
    <property type="molecule type" value="Genomic_DNA"/>
</dbReference>
<evidence type="ECO:0000313" key="3">
    <source>
        <dbReference type="Proteomes" id="UP000054564"/>
    </source>
</evidence>